<gene>
    <name evidence="3" type="ORF">UCRPC4_g05487</name>
</gene>
<dbReference type="OrthoDB" id="3365224at2759"/>
<organism evidence="3 4">
    <name type="scientific">Phaeomoniella chlamydospora</name>
    <name type="common">Phaeoacremonium chlamydosporum</name>
    <dbReference type="NCBI Taxonomy" id="158046"/>
    <lineage>
        <taxon>Eukaryota</taxon>
        <taxon>Fungi</taxon>
        <taxon>Dikarya</taxon>
        <taxon>Ascomycota</taxon>
        <taxon>Pezizomycotina</taxon>
        <taxon>Eurotiomycetes</taxon>
        <taxon>Chaetothyriomycetidae</taxon>
        <taxon>Phaeomoniellales</taxon>
        <taxon>Phaeomoniellaceae</taxon>
        <taxon>Phaeomoniella</taxon>
    </lineage>
</organism>
<feature type="domain" description="C2 NT-type" evidence="2">
    <location>
        <begin position="13"/>
        <end position="157"/>
    </location>
</feature>
<reference evidence="3 4" key="1">
    <citation type="submission" date="2015-05" db="EMBL/GenBank/DDBJ databases">
        <title>Distinctive expansion of gene families associated with plant cell wall degradation and secondary metabolism in the genomes of grapevine trunk pathogens.</title>
        <authorList>
            <person name="Lawrence D.P."/>
            <person name="Travadon R."/>
            <person name="Rolshausen P.E."/>
            <person name="Baumgartner K."/>
        </authorList>
    </citation>
    <scope>NUCLEOTIDE SEQUENCE [LARGE SCALE GENOMIC DNA]</scope>
    <source>
        <strain evidence="3">UCRPC4</strain>
    </source>
</reference>
<protein>
    <recommendedName>
        <fullName evidence="2">C2 NT-type domain-containing protein</fullName>
    </recommendedName>
</protein>
<dbReference type="PANTHER" id="PTHR21456">
    <property type="entry name" value="FAMILY WITH SEQUENCE SIMILARITY 102"/>
    <property type="match status" value="1"/>
</dbReference>
<dbReference type="InterPro" id="IPR019448">
    <property type="entry name" value="NT-C2"/>
</dbReference>
<comment type="caution">
    <text evidence="3">The sequence shown here is derived from an EMBL/GenBank/DDBJ whole genome shotgun (WGS) entry which is preliminary data.</text>
</comment>
<proteinExistence type="predicted"/>
<evidence type="ECO:0000256" key="1">
    <source>
        <dbReference type="SAM" id="MobiDB-lite"/>
    </source>
</evidence>
<dbReference type="Proteomes" id="UP000053317">
    <property type="component" value="Unassembled WGS sequence"/>
</dbReference>
<evidence type="ECO:0000313" key="3">
    <source>
        <dbReference type="EMBL" id="KKY17514.1"/>
    </source>
</evidence>
<evidence type="ECO:0000259" key="2">
    <source>
        <dbReference type="PROSITE" id="PS51840"/>
    </source>
</evidence>
<dbReference type="EMBL" id="LCWF01000143">
    <property type="protein sequence ID" value="KKY17514.1"/>
    <property type="molecule type" value="Genomic_DNA"/>
</dbReference>
<dbReference type="Pfam" id="PF10358">
    <property type="entry name" value="NT-C2"/>
    <property type="match status" value="1"/>
</dbReference>
<feature type="region of interest" description="Disordered" evidence="1">
    <location>
        <begin position="238"/>
        <end position="337"/>
    </location>
</feature>
<name>A0A0G2E466_PHACM</name>
<dbReference type="PROSITE" id="PS51840">
    <property type="entry name" value="C2_NT"/>
    <property type="match status" value="1"/>
</dbReference>
<evidence type="ECO:0000313" key="4">
    <source>
        <dbReference type="Proteomes" id="UP000053317"/>
    </source>
</evidence>
<accession>A0A0G2E466</accession>
<dbReference type="InterPro" id="IPR039931">
    <property type="entry name" value="EEIG1/2-like"/>
</dbReference>
<feature type="compositionally biased region" description="Low complexity" evidence="1">
    <location>
        <begin position="292"/>
        <end position="318"/>
    </location>
</feature>
<dbReference type="AlphaFoldDB" id="A0A0G2E466"/>
<dbReference type="PANTHER" id="PTHR21456:SF1">
    <property type="entry name" value="C2 NT-TYPE DOMAIN-CONTAINING PROTEIN"/>
    <property type="match status" value="1"/>
</dbReference>
<feature type="compositionally biased region" description="Basic and acidic residues" evidence="1">
    <location>
        <begin position="254"/>
        <end position="266"/>
    </location>
</feature>
<reference evidence="3 4" key="2">
    <citation type="submission" date="2015-05" db="EMBL/GenBank/DDBJ databases">
        <authorList>
            <person name="Morales-Cruz A."/>
            <person name="Amrine K.C."/>
            <person name="Cantu D."/>
        </authorList>
    </citation>
    <scope>NUCLEOTIDE SEQUENCE [LARGE SCALE GENOMIC DNA]</scope>
    <source>
        <strain evidence="3">UCRPC4</strain>
    </source>
</reference>
<keyword evidence="4" id="KW-1185">Reference proteome</keyword>
<sequence>MHTLSTVSRLTNVTVPKNRKPKFDLTLRIIALNNVPLVAGTSCVKWYIPSSPSAEHRGRTDKAVIKEHKATWDYQKTTQVRLTIDRNGNLQDTEIHFDVLQEYSAHSRGIQLGFVKLNLAEYVNKDDDEDGLGITRRYLMQQSKINSTLRVGISMKQLDGDKNFIAPPLKTAMVFGGIAGIMAGDSGEVDESGHMPSVNNKTRELNESQDMYRRTLAASWACTGGELAPDKLIEDLFTGGDGGIMAPPARPQRRRADDDSDNESRRTVRNLHPDSASTQQPSRKGHGRQDSRGNSMDSSSSPSIISGISGRSSIDQQIKLSNTGRNPGQPRHKELTEFDVRDDLRSWSIDARG</sequence>